<feature type="domain" description="Carbohydrate kinase FGGY C-terminal" evidence="4">
    <location>
        <begin position="264"/>
        <end position="438"/>
    </location>
</feature>
<accession>A0A6J6JPV1</accession>
<dbReference type="Pfam" id="PF00370">
    <property type="entry name" value="FGGY_N"/>
    <property type="match status" value="1"/>
</dbReference>
<gene>
    <name evidence="5" type="ORF">UFOPK2165_00109</name>
</gene>
<dbReference type="GO" id="GO:0005975">
    <property type="term" value="P:carbohydrate metabolic process"/>
    <property type="evidence" value="ECO:0007669"/>
    <property type="project" value="InterPro"/>
</dbReference>
<dbReference type="PIRSF" id="PIRSF000538">
    <property type="entry name" value="GlpK"/>
    <property type="match status" value="1"/>
</dbReference>
<dbReference type="PANTHER" id="PTHR43095:SF5">
    <property type="entry name" value="XYLULOSE KINASE"/>
    <property type="match status" value="1"/>
</dbReference>
<evidence type="ECO:0000256" key="2">
    <source>
        <dbReference type="ARBA" id="ARBA00022777"/>
    </source>
</evidence>
<reference evidence="5" key="1">
    <citation type="submission" date="2020-05" db="EMBL/GenBank/DDBJ databases">
        <authorList>
            <person name="Chiriac C."/>
            <person name="Salcher M."/>
            <person name="Ghai R."/>
            <person name="Kavagutti S V."/>
        </authorList>
    </citation>
    <scope>NUCLEOTIDE SEQUENCE</scope>
</reference>
<evidence type="ECO:0000259" key="4">
    <source>
        <dbReference type="Pfam" id="PF02782"/>
    </source>
</evidence>
<dbReference type="InterPro" id="IPR050406">
    <property type="entry name" value="FGGY_Carb_Kinase"/>
</dbReference>
<dbReference type="InterPro" id="IPR000577">
    <property type="entry name" value="Carb_kinase_FGGY"/>
</dbReference>
<dbReference type="InterPro" id="IPR018484">
    <property type="entry name" value="FGGY_N"/>
</dbReference>
<proteinExistence type="predicted"/>
<evidence type="ECO:0000259" key="3">
    <source>
        <dbReference type="Pfam" id="PF00370"/>
    </source>
</evidence>
<dbReference type="AlphaFoldDB" id="A0A6J6JPV1"/>
<name>A0A6J6JPV1_9ZZZZ</name>
<dbReference type="InterPro" id="IPR018485">
    <property type="entry name" value="FGGY_C"/>
</dbReference>
<dbReference type="InterPro" id="IPR043129">
    <property type="entry name" value="ATPase_NBD"/>
</dbReference>
<protein>
    <submittedName>
        <fullName evidence="5">Unannotated protein</fullName>
    </submittedName>
</protein>
<keyword evidence="2" id="KW-0418">Kinase</keyword>
<dbReference type="Pfam" id="PF02782">
    <property type="entry name" value="FGGY_C"/>
    <property type="match status" value="1"/>
</dbReference>
<sequence length="485" mass="51092">MIGLELSTKKVLVGIDLGTTGVKAVALDVISGSMVGSSYTSILTKVTSDGGHEQEPEVWWDSVVSVLGQLMKSLGTFEIASVGLSGHMHSLLLIDDSDKPISAAMTWADRRVAADTLRLSQIDLFRSIGGNSVVDAFTAPKLAWFARTRPKDFLRAKRLVLAKDYIGFLLTGIWCTDTTDAIGTLLYDFEKARWSSELFEATGASASLGLDVKLPWEIRGTVTSQASISTGLPMGTSVAVGAGDVPLAALGGGVFDSKTVGLNVGTAAQALLMTSEAEAGDGFLFGSANGKDFIRMSSVYSAGASVLWAEENILSNRPINDLANLSEPGSQGLSYLPFMFGSASPKKSDSVRAAFFGLTSIHGGPDLASSVLEGIAFACADAIEALKPSDANFEKVHLVGGVSNSTWFQAALSSTIEAEFFHVKHGGSALGAAITAGLGAGIFSSEKEAASAMEISPIRRTESSKREAFCEARIRYQSWCERLID</sequence>
<organism evidence="5">
    <name type="scientific">freshwater metagenome</name>
    <dbReference type="NCBI Taxonomy" id="449393"/>
    <lineage>
        <taxon>unclassified sequences</taxon>
        <taxon>metagenomes</taxon>
        <taxon>ecological metagenomes</taxon>
    </lineage>
</organism>
<dbReference type="PROSITE" id="PS00445">
    <property type="entry name" value="FGGY_KINASES_2"/>
    <property type="match status" value="1"/>
</dbReference>
<dbReference type="SUPFAM" id="SSF53067">
    <property type="entry name" value="Actin-like ATPase domain"/>
    <property type="match status" value="2"/>
</dbReference>
<evidence type="ECO:0000313" key="5">
    <source>
        <dbReference type="EMBL" id="CAB4638458.1"/>
    </source>
</evidence>
<dbReference type="PANTHER" id="PTHR43095">
    <property type="entry name" value="SUGAR KINASE"/>
    <property type="match status" value="1"/>
</dbReference>
<dbReference type="EMBL" id="CAEZWA010000010">
    <property type="protein sequence ID" value="CAB4638458.1"/>
    <property type="molecule type" value="Genomic_DNA"/>
</dbReference>
<evidence type="ECO:0000256" key="1">
    <source>
        <dbReference type="ARBA" id="ARBA00022679"/>
    </source>
</evidence>
<keyword evidence="1" id="KW-0808">Transferase</keyword>
<dbReference type="InterPro" id="IPR018483">
    <property type="entry name" value="Carb_kinase_FGGY_CS"/>
</dbReference>
<feature type="domain" description="Carbohydrate kinase FGGY N-terminal" evidence="3">
    <location>
        <begin position="12"/>
        <end position="251"/>
    </location>
</feature>
<dbReference type="GO" id="GO:0016301">
    <property type="term" value="F:kinase activity"/>
    <property type="evidence" value="ECO:0007669"/>
    <property type="project" value="UniProtKB-KW"/>
</dbReference>
<dbReference type="Gene3D" id="3.30.420.40">
    <property type="match status" value="2"/>
</dbReference>
<dbReference type="GO" id="GO:0016773">
    <property type="term" value="F:phosphotransferase activity, alcohol group as acceptor"/>
    <property type="evidence" value="ECO:0007669"/>
    <property type="project" value="InterPro"/>
</dbReference>